<evidence type="ECO:0000313" key="3">
    <source>
        <dbReference type="Proteomes" id="UP000258309"/>
    </source>
</evidence>
<reference evidence="2 3" key="1">
    <citation type="submission" date="2018-05" db="EMBL/GenBank/DDBJ databases">
        <title>Draft genome sequence of Scytalidium lignicola DSM 105466, a ubiquitous saprotrophic fungus.</title>
        <authorList>
            <person name="Buettner E."/>
            <person name="Gebauer A.M."/>
            <person name="Hofrichter M."/>
            <person name="Liers C."/>
            <person name="Kellner H."/>
        </authorList>
    </citation>
    <scope>NUCLEOTIDE SEQUENCE [LARGE SCALE GENOMIC DNA]</scope>
    <source>
        <strain evidence="2 3">DSM 105466</strain>
    </source>
</reference>
<name>A0A3E2HB64_SCYLI</name>
<protein>
    <submittedName>
        <fullName evidence="2">Uncharacterized protein</fullName>
    </submittedName>
</protein>
<gene>
    <name evidence="2" type="ORF">B7463_g5948</name>
</gene>
<dbReference type="EMBL" id="NCSJ02000101">
    <property type="protein sequence ID" value="RFU30382.1"/>
    <property type="molecule type" value="Genomic_DNA"/>
</dbReference>
<feature type="compositionally biased region" description="Polar residues" evidence="1">
    <location>
        <begin position="241"/>
        <end position="251"/>
    </location>
</feature>
<organism evidence="2 3">
    <name type="scientific">Scytalidium lignicola</name>
    <name type="common">Hyphomycete</name>
    <dbReference type="NCBI Taxonomy" id="5539"/>
    <lineage>
        <taxon>Eukaryota</taxon>
        <taxon>Fungi</taxon>
        <taxon>Dikarya</taxon>
        <taxon>Ascomycota</taxon>
        <taxon>Pezizomycotina</taxon>
        <taxon>Leotiomycetes</taxon>
        <taxon>Leotiomycetes incertae sedis</taxon>
        <taxon>Scytalidium</taxon>
    </lineage>
</organism>
<feature type="non-terminal residue" evidence="2">
    <location>
        <position position="355"/>
    </location>
</feature>
<feature type="non-terminal residue" evidence="2">
    <location>
        <position position="1"/>
    </location>
</feature>
<proteinExistence type="predicted"/>
<dbReference type="Proteomes" id="UP000258309">
    <property type="component" value="Unassembled WGS sequence"/>
</dbReference>
<sequence length="355" mass="38608">MSRSTINCPSNLISVAQKDVPLSTRGDIQVRDPNTHLSIYGRGLFSWASSLLQYTPFAFLGGAISLAGCVLNIVGGVGSVGSQVGCVAGASMTLLGTAYPAWQVASAKLGPLFASLTGRNNIPADFFNGVNQNEWIALQSAAKRESKNVSTTLYHEKDDSSVTLEHIFSANKTHPLRVYHHGTFPTNNQTVTLWPDVNNATHRIRFNMGYHFQFHFENSTLLANKTLSTRQNCPSGDEQINEGQGVSCNAPQSPPPGSPTSMYYGWDLYGDAEEIDEFEDDLGTTDDATNGFVDGVINMSSDIVTKNAWDTCICQKANNQYIATGSLQMTWDETYNGYSDCYTANCDGNTTSNKK</sequence>
<accession>A0A3E2HB64</accession>
<evidence type="ECO:0000313" key="2">
    <source>
        <dbReference type="EMBL" id="RFU30382.1"/>
    </source>
</evidence>
<feature type="region of interest" description="Disordered" evidence="1">
    <location>
        <begin position="231"/>
        <end position="260"/>
    </location>
</feature>
<dbReference type="OrthoDB" id="3555889at2759"/>
<keyword evidence="3" id="KW-1185">Reference proteome</keyword>
<evidence type="ECO:0000256" key="1">
    <source>
        <dbReference type="SAM" id="MobiDB-lite"/>
    </source>
</evidence>
<dbReference type="AlphaFoldDB" id="A0A3E2HB64"/>
<comment type="caution">
    <text evidence="2">The sequence shown here is derived from an EMBL/GenBank/DDBJ whole genome shotgun (WGS) entry which is preliminary data.</text>
</comment>